<dbReference type="AlphaFoldDB" id="A0AAV4VFH6"/>
<comment type="caution">
    <text evidence="2">The sequence shown here is derived from an EMBL/GenBank/DDBJ whole genome shotgun (WGS) entry which is preliminary data.</text>
</comment>
<reference evidence="2 3" key="1">
    <citation type="submission" date="2021-06" db="EMBL/GenBank/DDBJ databases">
        <title>Caerostris extrusa draft genome.</title>
        <authorList>
            <person name="Kono N."/>
            <person name="Arakawa K."/>
        </authorList>
    </citation>
    <scope>NUCLEOTIDE SEQUENCE [LARGE SCALE GENOMIC DNA]</scope>
</reference>
<organism evidence="2 3">
    <name type="scientific">Caerostris extrusa</name>
    <name type="common">Bark spider</name>
    <name type="synonym">Caerostris bankana</name>
    <dbReference type="NCBI Taxonomy" id="172846"/>
    <lineage>
        <taxon>Eukaryota</taxon>
        <taxon>Metazoa</taxon>
        <taxon>Ecdysozoa</taxon>
        <taxon>Arthropoda</taxon>
        <taxon>Chelicerata</taxon>
        <taxon>Arachnida</taxon>
        <taxon>Araneae</taxon>
        <taxon>Araneomorphae</taxon>
        <taxon>Entelegynae</taxon>
        <taxon>Araneoidea</taxon>
        <taxon>Araneidae</taxon>
        <taxon>Caerostris</taxon>
    </lineage>
</organism>
<evidence type="ECO:0000256" key="1">
    <source>
        <dbReference type="SAM" id="MobiDB-lite"/>
    </source>
</evidence>
<protein>
    <submittedName>
        <fullName evidence="2">Uncharacterized protein</fullName>
    </submittedName>
</protein>
<sequence>MCFRAECASARLAEGAARSVAAGQWRDGGEQEHRAPRAAVRLLLTLPGDRGVHLLRHRGAPRDPQHPRAPQPAGRLPQGPPLCLR</sequence>
<evidence type="ECO:0000313" key="2">
    <source>
        <dbReference type="EMBL" id="GIY68892.1"/>
    </source>
</evidence>
<feature type="region of interest" description="Disordered" evidence="1">
    <location>
        <begin position="55"/>
        <end position="85"/>
    </location>
</feature>
<evidence type="ECO:0000313" key="3">
    <source>
        <dbReference type="Proteomes" id="UP001054945"/>
    </source>
</evidence>
<dbReference type="EMBL" id="BPLR01014461">
    <property type="protein sequence ID" value="GIY68892.1"/>
    <property type="molecule type" value="Genomic_DNA"/>
</dbReference>
<dbReference type="Proteomes" id="UP001054945">
    <property type="component" value="Unassembled WGS sequence"/>
</dbReference>
<accession>A0AAV4VFH6</accession>
<name>A0AAV4VFH6_CAEEX</name>
<keyword evidence="3" id="KW-1185">Reference proteome</keyword>
<gene>
    <name evidence="2" type="ORF">CEXT_227741</name>
</gene>
<proteinExistence type="predicted"/>